<dbReference type="Proteomes" id="UP001151287">
    <property type="component" value="Unassembled WGS sequence"/>
</dbReference>
<comment type="caution">
    <text evidence="10">The sequence shown here is derived from an EMBL/GenBank/DDBJ whole genome shotgun (WGS) entry which is preliminary data.</text>
</comment>
<keyword evidence="6 8" id="KW-0472">Membrane</keyword>
<feature type="transmembrane region" description="Helical" evidence="8">
    <location>
        <begin position="531"/>
        <end position="554"/>
    </location>
</feature>
<dbReference type="OrthoDB" id="674805at2759"/>
<dbReference type="Pfam" id="PF12796">
    <property type="entry name" value="Ank_2"/>
    <property type="match status" value="1"/>
</dbReference>
<dbReference type="PANTHER" id="PTHR24186:SF50">
    <property type="entry name" value="ANKYRIN REPEAT-CONTAINING PROTEIN ITN1-LIKE ISOFORM X1"/>
    <property type="match status" value="1"/>
</dbReference>
<dbReference type="PROSITE" id="PS50088">
    <property type="entry name" value="ANK_REPEAT"/>
    <property type="match status" value="1"/>
</dbReference>
<protein>
    <recommendedName>
        <fullName evidence="9">PGG domain-containing protein</fullName>
    </recommendedName>
</protein>
<feature type="repeat" description="ANK" evidence="7">
    <location>
        <begin position="296"/>
        <end position="314"/>
    </location>
</feature>
<reference evidence="10" key="1">
    <citation type="journal article" date="2022" name="Cell">
        <title>Repeat-based holocentromeres influence genome architecture and karyotype evolution.</title>
        <authorList>
            <person name="Hofstatter P.G."/>
            <person name="Thangavel G."/>
            <person name="Lux T."/>
            <person name="Neumann P."/>
            <person name="Vondrak T."/>
            <person name="Novak P."/>
            <person name="Zhang M."/>
            <person name="Costa L."/>
            <person name="Castellani M."/>
            <person name="Scott A."/>
            <person name="Toegelov H."/>
            <person name="Fuchs J."/>
            <person name="Mata-Sucre Y."/>
            <person name="Dias Y."/>
            <person name="Vanzela A.L.L."/>
            <person name="Huettel B."/>
            <person name="Almeida C.C.S."/>
            <person name="Simkova H."/>
            <person name="Souza G."/>
            <person name="Pedrosa-Harand A."/>
            <person name="Macas J."/>
            <person name="Mayer K.F.X."/>
            <person name="Houben A."/>
            <person name="Marques A."/>
        </authorList>
    </citation>
    <scope>NUCLEOTIDE SEQUENCE</scope>
    <source>
        <strain evidence="10">RhyBre1mFocal</strain>
    </source>
</reference>
<keyword evidence="11" id="KW-1185">Reference proteome</keyword>
<dbReference type="PANTHER" id="PTHR24186">
    <property type="entry name" value="PROTEIN PHOSPHATASE 1 REGULATORY SUBUNIT"/>
    <property type="match status" value="1"/>
</dbReference>
<feature type="transmembrane region" description="Helical" evidence="8">
    <location>
        <begin position="498"/>
        <end position="519"/>
    </location>
</feature>
<dbReference type="SUPFAM" id="SSF48403">
    <property type="entry name" value="Ankyrin repeat"/>
    <property type="match status" value="1"/>
</dbReference>
<sequence>MSSSQEKETVPDSRTAMDADLFMAAIKGDSDVLIRRLGLPTNAQNEIQVTIEASGPNSQRTQAEHHVTESELRSTTDFGDTLLHLLITERHNELALKVFTKDMSLLKGHNNQLETPLHEAAKVGNEELIRNLIWLSPSIVKDALRETNETGDTAVHVAANLNHEGVVIELMKLDPESAYRKNKQGFSPLYIATVEGHTYLVKAMLQVDTTLACTRFSDGTFPVHVAARMGNEDLVEHFLREYPDYAKLRDYCGRNLFHMATKQEHSKVLTKVFALTKDFPQISQMAESMINTRDYEGNTPLHMAAMKGHKKVMRDIWNKYLNKDRAALLENRKGKTAFHLSYDQLLDTTTDMVDRRKIKRYLKEKGWYFTREWFDDVMHPPFLNSLERIQIIGLGSVLITTVAFTAAFAIPGGYNADNGAPVLGKRFVFKAFILANTLAFVHAFQSLFIIISTALLDTQFEDIDLDFATFKFYSAANCMMIAFGLGSYVILAPVSLPIAIIILVVGVLLGSTTVVPLNATQQSLYQTATHHFPAVLFVLGIVTIRLISIFCPAFF</sequence>
<evidence type="ECO:0000256" key="2">
    <source>
        <dbReference type="ARBA" id="ARBA00022692"/>
    </source>
</evidence>
<evidence type="ECO:0000256" key="4">
    <source>
        <dbReference type="ARBA" id="ARBA00022989"/>
    </source>
</evidence>
<dbReference type="InterPro" id="IPR036770">
    <property type="entry name" value="Ankyrin_rpt-contain_sf"/>
</dbReference>
<evidence type="ECO:0000259" key="9">
    <source>
        <dbReference type="Pfam" id="PF13962"/>
    </source>
</evidence>
<dbReference type="Pfam" id="PF00023">
    <property type="entry name" value="Ank"/>
    <property type="match status" value="2"/>
</dbReference>
<evidence type="ECO:0000256" key="8">
    <source>
        <dbReference type="SAM" id="Phobius"/>
    </source>
</evidence>
<evidence type="ECO:0000256" key="6">
    <source>
        <dbReference type="ARBA" id="ARBA00023136"/>
    </source>
</evidence>
<gene>
    <name evidence="10" type="ORF">LUZ63_013548</name>
</gene>
<keyword evidence="4 8" id="KW-1133">Transmembrane helix</keyword>
<dbReference type="InterPro" id="IPR002110">
    <property type="entry name" value="Ankyrin_rpt"/>
</dbReference>
<dbReference type="PROSITE" id="PS50297">
    <property type="entry name" value="ANK_REP_REGION"/>
    <property type="match status" value="1"/>
</dbReference>
<feature type="transmembrane region" description="Helical" evidence="8">
    <location>
        <begin position="391"/>
        <end position="410"/>
    </location>
</feature>
<comment type="subcellular location">
    <subcellularLocation>
        <location evidence="1">Membrane</location>
        <topology evidence="1">Multi-pass membrane protein</topology>
    </subcellularLocation>
</comment>
<dbReference type="EMBL" id="JAMQYH010000004">
    <property type="protein sequence ID" value="KAJ1689393.1"/>
    <property type="molecule type" value="Genomic_DNA"/>
</dbReference>
<accession>A0A9Q0C8S2</accession>
<dbReference type="Gene3D" id="1.25.40.20">
    <property type="entry name" value="Ankyrin repeat-containing domain"/>
    <property type="match status" value="3"/>
</dbReference>
<keyword evidence="5 7" id="KW-0040">ANK repeat</keyword>
<keyword evidence="2 8" id="KW-0812">Transmembrane</keyword>
<keyword evidence="3" id="KW-0677">Repeat</keyword>
<evidence type="ECO:0000313" key="11">
    <source>
        <dbReference type="Proteomes" id="UP001151287"/>
    </source>
</evidence>
<evidence type="ECO:0000256" key="5">
    <source>
        <dbReference type="ARBA" id="ARBA00023043"/>
    </source>
</evidence>
<evidence type="ECO:0000256" key="3">
    <source>
        <dbReference type="ARBA" id="ARBA00022737"/>
    </source>
</evidence>
<dbReference type="AlphaFoldDB" id="A0A9Q0C8S2"/>
<evidence type="ECO:0000256" key="7">
    <source>
        <dbReference type="PROSITE-ProRule" id="PRU00023"/>
    </source>
</evidence>
<organism evidence="10 11">
    <name type="scientific">Rhynchospora breviuscula</name>
    <dbReference type="NCBI Taxonomy" id="2022672"/>
    <lineage>
        <taxon>Eukaryota</taxon>
        <taxon>Viridiplantae</taxon>
        <taxon>Streptophyta</taxon>
        <taxon>Embryophyta</taxon>
        <taxon>Tracheophyta</taxon>
        <taxon>Spermatophyta</taxon>
        <taxon>Magnoliopsida</taxon>
        <taxon>Liliopsida</taxon>
        <taxon>Poales</taxon>
        <taxon>Cyperaceae</taxon>
        <taxon>Cyperoideae</taxon>
        <taxon>Rhynchosporeae</taxon>
        <taxon>Rhynchospora</taxon>
    </lineage>
</organism>
<name>A0A9Q0C8S2_9POAL</name>
<dbReference type="Pfam" id="PF13962">
    <property type="entry name" value="PGG"/>
    <property type="match status" value="1"/>
</dbReference>
<feature type="transmembrane region" description="Helical" evidence="8">
    <location>
        <begin position="472"/>
        <end position="491"/>
    </location>
</feature>
<dbReference type="SMART" id="SM00248">
    <property type="entry name" value="ANK"/>
    <property type="match status" value="7"/>
</dbReference>
<dbReference type="GO" id="GO:0005886">
    <property type="term" value="C:plasma membrane"/>
    <property type="evidence" value="ECO:0007669"/>
    <property type="project" value="TreeGrafter"/>
</dbReference>
<evidence type="ECO:0000256" key="1">
    <source>
        <dbReference type="ARBA" id="ARBA00004141"/>
    </source>
</evidence>
<feature type="transmembrane region" description="Helical" evidence="8">
    <location>
        <begin position="431"/>
        <end position="452"/>
    </location>
</feature>
<proteinExistence type="predicted"/>
<dbReference type="InterPro" id="IPR026961">
    <property type="entry name" value="PGG_dom"/>
</dbReference>
<evidence type="ECO:0000313" key="10">
    <source>
        <dbReference type="EMBL" id="KAJ1689393.1"/>
    </source>
</evidence>
<feature type="domain" description="PGG" evidence="9">
    <location>
        <begin position="388"/>
        <end position="489"/>
    </location>
</feature>